<dbReference type="SUPFAM" id="SSF141868">
    <property type="entry name" value="EAL domain-like"/>
    <property type="match status" value="1"/>
</dbReference>
<dbReference type="SMART" id="SM00091">
    <property type="entry name" value="PAS"/>
    <property type="match status" value="2"/>
</dbReference>
<dbReference type="InterPro" id="IPR045812">
    <property type="entry name" value="DAHL"/>
</dbReference>
<dbReference type="CDD" id="cd00130">
    <property type="entry name" value="PAS"/>
    <property type="match status" value="2"/>
</dbReference>
<dbReference type="SUPFAM" id="SSF55073">
    <property type="entry name" value="Nucleotide cyclase"/>
    <property type="match status" value="1"/>
</dbReference>
<dbReference type="NCBIfam" id="TIGR00229">
    <property type="entry name" value="sensory_box"/>
    <property type="match status" value="2"/>
</dbReference>
<dbReference type="InterPro" id="IPR043128">
    <property type="entry name" value="Rev_trsase/Diguanyl_cyclase"/>
</dbReference>
<dbReference type="SMART" id="SM00052">
    <property type="entry name" value="EAL"/>
    <property type="match status" value="1"/>
</dbReference>
<dbReference type="PANTHER" id="PTHR44757">
    <property type="entry name" value="DIGUANYLATE CYCLASE DGCP"/>
    <property type="match status" value="1"/>
</dbReference>
<dbReference type="PROSITE" id="PS50883">
    <property type="entry name" value="EAL"/>
    <property type="match status" value="1"/>
</dbReference>
<dbReference type="Pfam" id="PF13426">
    <property type="entry name" value="PAS_9"/>
    <property type="match status" value="1"/>
</dbReference>
<dbReference type="Pfam" id="PF00989">
    <property type="entry name" value="PAS"/>
    <property type="match status" value="1"/>
</dbReference>
<evidence type="ECO:0000259" key="5">
    <source>
        <dbReference type="PROSITE" id="PS50887"/>
    </source>
</evidence>
<sequence length="960" mass="112019">MRSSFDPWQQRTDRFTLLLSLFFLVLLVLLLYLVKIDKDIRNYDRYHEKVEMMRVLDYQFENYLSKTYRYIAYDEITQLEKRFEEALAFLNRPNIIKKFGPDIYRQIKKIEKEYTLKKLYFEDFKALNARVTNSIHFLYDLRKTLEKRLMDDPDKKMLVDNIFFSISQILMDIPYDKARLSKELDKLSTNSDKEKLLIYFLQHSRQFLLNVDHVKEVQQKINQIPLLDSLEQLFEGLTGQYNKDRNWQTIIAFSFFIFAFIILILLVLNYRRMRKNTRELQAFQYAIEKSDNAIVMTNIQREIQYVNEAFELRSGYTKEEVLGKNPSILKSGLLSSAFYKELNETLNRGEIWQGELINRRKNGSILYEKASIIPIYINGELVQYLAVKLDITEYKEQQQRLKQAAAVYEMIGDGILVTDKEKHILSANPAFVKIFGYTEEELIGKEPMIIRTLKEDIYFYRQMWDQLLRQNRWSGKLHNQAKDGTIIPVWLTLTVVRDEKGEIENFIAIYTNLKDIIATQEKAEYLAYHDSLTGLPNRAYFDLRIVDILNVARTSDQQVAILFIDLDRFKVINDTLGHSVGDGMLVELAGRMQKIFDKNVLFARMGGDEFVVTCILEDGKKEVEEMAGKLLSVIREPVHVYDYYLNTTASIGIALFPDDGMDKYEIVKYADSAMYAAKEKGKDNYQFYTKQLSLDVQTRLNLEQELLHALERKELHVEYQPQYLLETGEVKGVEALLRWDSGILGKVSPDDFIAIAEETGVIVKIGYFVFEEACKAYKKWRDEGFLLERVAINISAVQFREEYFLEKLKDILVRTGVEASAIEIEITERFIMEYSTTNLTILEDLRTLGCQISIDDFGTGYSSMSYMKQLPLDTVKIDKSFIVELPENTHDAEVSKAIIALSKSLGYKVVAEGIENAAQEQFLRENKCDFAQGFYFAEPMDEKQFLDFLKEKGIKNPSHS</sequence>
<dbReference type="InterPro" id="IPR001610">
    <property type="entry name" value="PAC"/>
</dbReference>
<dbReference type="CDD" id="cd01948">
    <property type="entry name" value="EAL"/>
    <property type="match status" value="1"/>
</dbReference>
<dbReference type="EMBL" id="CP063164">
    <property type="protein sequence ID" value="QOR61363.1"/>
    <property type="molecule type" value="Genomic_DNA"/>
</dbReference>
<dbReference type="InterPro" id="IPR052155">
    <property type="entry name" value="Biofilm_reg_signaling"/>
</dbReference>
<dbReference type="AlphaFoldDB" id="A0A7M1S1N9"/>
<feature type="domain" description="PAS" evidence="2">
    <location>
        <begin position="279"/>
        <end position="325"/>
    </location>
</feature>
<accession>A0A7M1S1N9</accession>
<dbReference type="PROSITE" id="PS50112">
    <property type="entry name" value="PAS"/>
    <property type="match status" value="2"/>
</dbReference>
<evidence type="ECO:0000256" key="1">
    <source>
        <dbReference type="SAM" id="Phobius"/>
    </source>
</evidence>
<dbReference type="RefSeq" id="WP_197548037.1">
    <property type="nucleotide sequence ID" value="NZ_CP063164.1"/>
</dbReference>
<organism evidence="6 7">
    <name type="scientific">Sulfurovum indicum</name>
    <dbReference type="NCBI Taxonomy" id="2779528"/>
    <lineage>
        <taxon>Bacteria</taxon>
        <taxon>Pseudomonadati</taxon>
        <taxon>Campylobacterota</taxon>
        <taxon>Epsilonproteobacteria</taxon>
        <taxon>Campylobacterales</taxon>
        <taxon>Sulfurovaceae</taxon>
        <taxon>Sulfurovum</taxon>
    </lineage>
</organism>
<dbReference type="SUPFAM" id="SSF55785">
    <property type="entry name" value="PYP-like sensor domain (PAS domain)"/>
    <property type="match status" value="2"/>
</dbReference>
<feature type="domain" description="PAS" evidence="2">
    <location>
        <begin position="400"/>
        <end position="471"/>
    </location>
</feature>
<name>A0A7M1S1N9_9BACT</name>
<feature type="domain" description="PAC" evidence="3">
    <location>
        <begin position="350"/>
        <end position="403"/>
    </location>
</feature>
<dbReference type="CDD" id="cd01949">
    <property type="entry name" value="GGDEF"/>
    <property type="match status" value="1"/>
</dbReference>
<evidence type="ECO:0000259" key="4">
    <source>
        <dbReference type="PROSITE" id="PS50883"/>
    </source>
</evidence>
<dbReference type="InterPro" id="IPR035965">
    <property type="entry name" value="PAS-like_dom_sf"/>
</dbReference>
<dbReference type="InterPro" id="IPR029787">
    <property type="entry name" value="Nucleotide_cyclase"/>
</dbReference>
<dbReference type="SMART" id="SM00267">
    <property type="entry name" value="GGDEF"/>
    <property type="match status" value="1"/>
</dbReference>
<dbReference type="Gene3D" id="3.30.70.270">
    <property type="match status" value="1"/>
</dbReference>
<dbReference type="PROSITE" id="PS50113">
    <property type="entry name" value="PAC"/>
    <property type="match status" value="2"/>
</dbReference>
<feature type="domain" description="EAL" evidence="4">
    <location>
        <begin position="699"/>
        <end position="953"/>
    </location>
</feature>
<dbReference type="PANTHER" id="PTHR44757:SF2">
    <property type="entry name" value="BIOFILM ARCHITECTURE MAINTENANCE PROTEIN MBAA"/>
    <property type="match status" value="1"/>
</dbReference>
<keyword evidence="1" id="KW-0812">Transmembrane</keyword>
<reference evidence="6 7" key="1">
    <citation type="submission" date="2020-10" db="EMBL/GenBank/DDBJ databases">
        <title>The genome of sulfurovum sp.</title>
        <authorList>
            <person name="Xie S."/>
            <person name="Shao Z."/>
            <person name="Jiang L."/>
        </authorList>
    </citation>
    <scope>NUCLEOTIDE SEQUENCE [LARGE SCALE GENOMIC DNA]</scope>
    <source>
        <strain evidence="6 7">ST-419</strain>
    </source>
</reference>
<feature type="transmembrane region" description="Helical" evidence="1">
    <location>
        <begin position="247"/>
        <end position="268"/>
    </location>
</feature>
<dbReference type="KEGG" id="sinu:IMZ28_07875"/>
<dbReference type="Pfam" id="PF19443">
    <property type="entry name" value="DAHL"/>
    <property type="match status" value="1"/>
</dbReference>
<evidence type="ECO:0000313" key="7">
    <source>
        <dbReference type="Proteomes" id="UP000595074"/>
    </source>
</evidence>
<evidence type="ECO:0000313" key="6">
    <source>
        <dbReference type="EMBL" id="QOR61363.1"/>
    </source>
</evidence>
<dbReference type="GO" id="GO:0006355">
    <property type="term" value="P:regulation of DNA-templated transcription"/>
    <property type="evidence" value="ECO:0007669"/>
    <property type="project" value="InterPro"/>
</dbReference>
<dbReference type="InterPro" id="IPR035919">
    <property type="entry name" value="EAL_sf"/>
</dbReference>
<proteinExistence type="predicted"/>
<gene>
    <name evidence="6" type="ORF">IMZ28_07875</name>
</gene>
<dbReference type="PROSITE" id="PS50887">
    <property type="entry name" value="GGDEF"/>
    <property type="match status" value="1"/>
</dbReference>
<keyword evidence="1" id="KW-0472">Membrane</keyword>
<feature type="domain" description="PAC" evidence="3">
    <location>
        <begin position="471"/>
        <end position="525"/>
    </location>
</feature>
<dbReference type="InterPro" id="IPR013767">
    <property type="entry name" value="PAS_fold"/>
</dbReference>
<dbReference type="SMART" id="SM00086">
    <property type="entry name" value="PAC"/>
    <property type="match status" value="2"/>
</dbReference>
<dbReference type="InterPro" id="IPR001633">
    <property type="entry name" value="EAL_dom"/>
</dbReference>
<dbReference type="InterPro" id="IPR000700">
    <property type="entry name" value="PAS-assoc_C"/>
</dbReference>
<protein>
    <submittedName>
        <fullName evidence="6">EAL domain-containing protein</fullName>
    </submittedName>
</protein>
<dbReference type="InterPro" id="IPR000014">
    <property type="entry name" value="PAS"/>
</dbReference>
<evidence type="ECO:0000259" key="2">
    <source>
        <dbReference type="PROSITE" id="PS50112"/>
    </source>
</evidence>
<dbReference type="Gene3D" id="3.20.20.450">
    <property type="entry name" value="EAL domain"/>
    <property type="match status" value="1"/>
</dbReference>
<evidence type="ECO:0000259" key="3">
    <source>
        <dbReference type="PROSITE" id="PS50113"/>
    </source>
</evidence>
<feature type="domain" description="GGDEF" evidence="5">
    <location>
        <begin position="557"/>
        <end position="690"/>
    </location>
</feature>
<dbReference type="Pfam" id="PF00563">
    <property type="entry name" value="EAL"/>
    <property type="match status" value="1"/>
</dbReference>
<dbReference type="NCBIfam" id="TIGR00254">
    <property type="entry name" value="GGDEF"/>
    <property type="match status" value="1"/>
</dbReference>
<feature type="transmembrane region" description="Helical" evidence="1">
    <location>
        <begin position="15"/>
        <end position="34"/>
    </location>
</feature>
<dbReference type="Pfam" id="PF00990">
    <property type="entry name" value="GGDEF"/>
    <property type="match status" value="1"/>
</dbReference>
<dbReference type="Gene3D" id="3.30.450.20">
    <property type="entry name" value="PAS domain"/>
    <property type="match status" value="2"/>
</dbReference>
<keyword evidence="1" id="KW-1133">Transmembrane helix</keyword>
<keyword evidence="7" id="KW-1185">Reference proteome</keyword>
<dbReference type="InterPro" id="IPR000160">
    <property type="entry name" value="GGDEF_dom"/>
</dbReference>
<dbReference type="Proteomes" id="UP000595074">
    <property type="component" value="Chromosome"/>
</dbReference>